<evidence type="ECO:0000313" key="2">
    <source>
        <dbReference type="Proteomes" id="UP000683000"/>
    </source>
</evidence>
<keyword evidence="2" id="KW-1185">Reference proteome</keyword>
<dbReference type="Gene3D" id="3.40.50.1820">
    <property type="entry name" value="alpha/beta hydrolase"/>
    <property type="match status" value="1"/>
</dbReference>
<reference evidence="1" key="1">
    <citation type="submission" date="2021-03" db="EMBL/GenBank/DDBJ databases">
        <title>Evolutionary innovations through gain and loss of genes in the ectomycorrhizal Boletales.</title>
        <authorList>
            <person name="Wu G."/>
            <person name="Miyauchi S."/>
            <person name="Morin E."/>
            <person name="Yang Z.-L."/>
            <person name="Xu J."/>
            <person name="Martin F.M."/>
        </authorList>
    </citation>
    <scope>NUCLEOTIDE SEQUENCE</scope>
    <source>
        <strain evidence="1">BR01</strain>
    </source>
</reference>
<organism evidence="1 2">
    <name type="scientific">Boletus reticuloceps</name>
    <dbReference type="NCBI Taxonomy" id="495285"/>
    <lineage>
        <taxon>Eukaryota</taxon>
        <taxon>Fungi</taxon>
        <taxon>Dikarya</taxon>
        <taxon>Basidiomycota</taxon>
        <taxon>Agaricomycotina</taxon>
        <taxon>Agaricomycetes</taxon>
        <taxon>Agaricomycetidae</taxon>
        <taxon>Boletales</taxon>
        <taxon>Boletineae</taxon>
        <taxon>Boletaceae</taxon>
        <taxon>Boletoideae</taxon>
        <taxon>Boletus</taxon>
    </lineage>
</organism>
<accession>A0A8I2YF58</accession>
<dbReference type="AlphaFoldDB" id="A0A8I2YF58"/>
<proteinExistence type="predicted"/>
<name>A0A8I2YF58_9AGAM</name>
<dbReference type="OrthoDB" id="2659003at2759"/>
<sequence length="169" mass="18239">MPLSVSSSTIRAALAYGPICAQVSASTWSLNDLAFAKYIGRASNSSTALSTDVTCIQDIPAGSLALASYDLRISWDIVVDGDYVLDDIASSIRDCVYARIPTLWSATECDYCYFLPSTLSPTASPATYVQKLPRYFNQIQIAKILNETTLYPYNTTPSKGGMCACTAVD</sequence>
<gene>
    <name evidence="1" type="ORF">JVT61DRAFT_11369</name>
</gene>
<dbReference type="Proteomes" id="UP000683000">
    <property type="component" value="Unassembled WGS sequence"/>
</dbReference>
<protein>
    <submittedName>
        <fullName evidence="1">Uncharacterized protein</fullName>
    </submittedName>
</protein>
<evidence type="ECO:0000313" key="1">
    <source>
        <dbReference type="EMBL" id="KAG6370573.1"/>
    </source>
</evidence>
<dbReference type="EMBL" id="JAGFBS010000048">
    <property type="protein sequence ID" value="KAG6370573.1"/>
    <property type="molecule type" value="Genomic_DNA"/>
</dbReference>
<comment type="caution">
    <text evidence="1">The sequence shown here is derived from an EMBL/GenBank/DDBJ whole genome shotgun (WGS) entry which is preliminary data.</text>
</comment>
<dbReference type="InterPro" id="IPR029058">
    <property type="entry name" value="AB_hydrolase_fold"/>
</dbReference>